<keyword evidence="1" id="KW-1133">Transmembrane helix</keyword>
<dbReference type="EMBL" id="FRCZ01000001">
    <property type="protein sequence ID" value="SHM52542.1"/>
    <property type="molecule type" value="Genomic_DNA"/>
</dbReference>
<keyword evidence="3" id="KW-1185">Reference proteome</keyword>
<evidence type="ECO:0000313" key="3">
    <source>
        <dbReference type="Proteomes" id="UP000184184"/>
    </source>
</evidence>
<organism evidence="2 3">
    <name type="scientific">Gracilibacillus kekensis</name>
    <dbReference type="NCBI Taxonomy" id="1027249"/>
    <lineage>
        <taxon>Bacteria</taxon>
        <taxon>Bacillati</taxon>
        <taxon>Bacillota</taxon>
        <taxon>Bacilli</taxon>
        <taxon>Bacillales</taxon>
        <taxon>Bacillaceae</taxon>
        <taxon>Gracilibacillus</taxon>
    </lineage>
</organism>
<accession>A0A1M7JHN7</accession>
<dbReference type="Proteomes" id="UP000184184">
    <property type="component" value="Unassembled WGS sequence"/>
</dbReference>
<gene>
    <name evidence="2" type="ORF">SAMN05216179_0368</name>
</gene>
<protein>
    <submittedName>
        <fullName evidence="2">Uncharacterized protein</fullName>
    </submittedName>
</protein>
<proteinExistence type="predicted"/>
<dbReference type="STRING" id="1027249.SAMN05216179_0368"/>
<reference evidence="2 3" key="1">
    <citation type="submission" date="2016-11" db="EMBL/GenBank/DDBJ databases">
        <authorList>
            <person name="Jaros S."/>
            <person name="Januszkiewicz K."/>
            <person name="Wedrychowicz H."/>
        </authorList>
    </citation>
    <scope>NUCLEOTIDE SEQUENCE [LARGE SCALE GENOMIC DNA]</scope>
    <source>
        <strain evidence="2 3">CGMCC 1.10681</strain>
    </source>
</reference>
<evidence type="ECO:0000256" key="1">
    <source>
        <dbReference type="SAM" id="Phobius"/>
    </source>
</evidence>
<keyword evidence="1" id="KW-0472">Membrane</keyword>
<name>A0A1M7JHN7_9BACI</name>
<dbReference type="AlphaFoldDB" id="A0A1M7JHN7"/>
<evidence type="ECO:0000313" key="2">
    <source>
        <dbReference type="EMBL" id="SHM52542.1"/>
    </source>
</evidence>
<keyword evidence="1" id="KW-0812">Transmembrane</keyword>
<sequence length="33" mass="3692">MVIEAFSSPNVLGVWTFLIIGGIAIQEYYFANK</sequence>
<feature type="transmembrane region" description="Helical" evidence="1">
    <location>
        <begin position="12"/>
        <end position="31"/>
    </location>
</feature>